<dbReference type="InterPro" id="IPR056798">
    <property type="entry name" value="ADH_Fe_C"/>
</dbReference>
<dbReference type="PANTHER" id="PTHR11496:SF102">
    <property type="entry name" value="ALCOHOL DEHYDROGENASE 4"/>
    <property type="match status" value="1"/>
</dbReference>
<dbReference type="GO" id="GO:0004022">
    <property type="term" value="F:alcohol dehydrogenase (NAD+) activity"/>
    <property type="evidence" value="ECO:0007669"/>
    <property type="project" value="TreeGrafter"/>
</dbReference>
<dbReference type="SUPFAM" id="SSF56796">
    <property type="entry name" value="Dehydroquinate synthase-like"/>
    <property type="match status" value="1"/>
</dbReference>
<comment type="caution">
    <text evidence="6">The sequence shown here is derived from an EMBL/GenBank/DDBJ whole genome shotgun (WGS) entry which is preliminary data.</text>
</comment>
<evidence type="ECO:0000259" key="4">
    <source>
        <dbReference type="Pfam" id="PF00465"/>
    </source>
</evidence>
<dbReference type="InterPro" id="IPR001670">
    <property type="entry name" value="ADH_Fe/GldA"/>
</dbReference>
<name>A0A921K877_9MICC</name>
<dbReference type="Gene3D" id="3.40.50.1970">
    <property type="match status" value="1"/>
</dbReference>
<reference evidence="6" key="1">
    <citation type="journal article" date="2021" name="PeerJ">
        <title>Extensive microbial diversity within the chicken gut microbiome revealed by metagenomics and culture.</title>
        <authorList>
            <person name="Gilroy R."/>
            <person name="Ravi A."/>
            <person name="Getino M."/>
            <person name="Pursley I."/>
            <person name="Horton D.L."/>
            <person name="Alikhan N.F."/>
            <person name="Baker D."/>
            <person name="Gharbi K."/>
            <person name="Hall N."/>
            <person name="Watson M."/>
            <person name="Adriaenssens E.M."/>
            <person name="Foster-Nyarko E."/>
            <person name="Jarju S."/>
            <person name="Secka A."/>
            <person name="Antonio M."/>
            <person name="Oren A."/>
            <person name="Chaudhuri R.R."/>
            <person name="La Ragione R."/>
            <person name="Hildebrand F."/>
            <person name="Pallen M.J."/>
        </authorList>
    </citation>
    <scope>NUCLEOTIDE SEQUENCE</scope>
    <source>
        <strain evidence="6">ChiHjej13B12-14962</strain>
    </source>
</reference>
<evidence type="ECO:0000313" key="6">
    <source>
        <dbReference type="EMBL" id="HJF15487.1"/>
    </source>
</evidence>
<dbReference type="GO" id="GO:0046872">
    <property type="term" value="F:metal ion binding"/>
    <property type="evidence" value="ECO:0007669"/>
    <property type="project" value="InterPro"/>
</dbReference>
<dbReference type="GO" id="GO:0018506">
    <property type="term" value="F:maleylacetate reductase activity"/>
    <property type="evidence" value="ECO:0007669"/>
    <property type="project" value="InterPro"/>
</dbReference>
<protein>
    <submittedName>
        <fullName evidence="6">Maleylacetate reductase</fullName>
    </submittedName>
</protein>
<keyword evidence="2" id="KW-0560">Oxidoreductase</keyword>
<gene>
    <name evidence="6" type="ORF">K8V32_11950</name>
</gene>
<evidence type="ECO:0000313" key="7">
    <source>
        <dbReference type="Proteomes" id="UP000703315"/>
    </source>
</evidence>
<evidence type="ECO:0000256" key="1">
    <source>
        <dbReference type="ARBA" id="ARBA00007358"/>
    </source>
</evidence>
<dbReference type="AlphaFoldDB" id="A0A921K877"/>
<dbReference type="PANTHER" id="PTHR11496">
    <property type="entry name" value="ALCOHOL DEHYDROGENASE"/>
    <property type="match status" value="1"/>
</dbReference>
<accession>A0A921K877</accession>
<dbReference type="RefSeq" id="WP_303907691.1">
    <property type="nucleotide sequence ID" value="NZ_DYXC01000139.1"/>
</dbReference>
<dbReference type="Pfam" id="PF25137">
    <property type="entry name" value="ADH_Fe_C"/>
    <property type="match status" value="1"/>
</dbReference>
<dbReference type="Proteomes" id="UP000703315">
    <property type="component" value="Unassembled WGS sequence"/>
</dbReference>
<evidence type="ECO:0000256" key="2">
    <source>
        <dbReference type="ARBA" id="ARBA00023002"/>
    </source>
</evidence>
<feature type="domain" description="Alcohol dehydrogenase iron-type/glycerol dehydrogenase GldA" evidence="4">
    <location>
        <begin position="12"/>
        <end position="152"/>
    </location>
</feature>
<comment type="similarity">
    <text evidence="1">Belongs to the iron-containing alcohol dehydrogenase family.</text>
</comment>
<proteinExistence type="inferred from homology"/>
<dbReference type="InterPro" id="IPR034786">
    <property type="entry name" value="MAR"/>
</dbReference>
<sequence length="365" mass="38716">MSLVFEHVSLGQRVLFGTGKAADYLAQEVRRLKARRIMLIASDRAQPAAQQITSQIEVLVNYTQVVMHVPFEVAQHARAVARQYDVDVLVCVGGGSATGLAKAIALETGLPIIAVPTTYSGSEATNMWGLTVDARKTTGVNDAVLPKTVIYDAEFTMGLPVELSVASGLNGMAHCIDSLWGPRADPINQALATEGITALAAGLPSIVDDPQDLAGREQLLYGAYLSAVSFASAGSGLHHKICHVLGGTFELPHAQTHATVLAYVLAFNMDAAPEASERIARALGATDALAGFQRLRKQLNAPIRLADYGFTQDNIAEAVEIILPVVPANNPRPVMRDNLTALLNAALVGDDPIVVRKADTAESHD</sequence>
<dbReference type="InterPro" id="IPR039697">
    <property type="entry name" value="Alcohol_dehydrogenase_Fe"/>
</dbReference>
<reference evidence="6" key="2">
    <citation type="submission" date="2021-09" db="EMBL/GenBank/DDBJ databases">
        <authorList>
            <person name="Gilroy R."/>
        </authorList>
    </citation>
    <scope>NUCLEOTIDE SEQUENCE</scope>
    <source>
        <strain evidence="6">ChiHjej13B12-14962</strain>
    </source>
</reference>
<dbReference type="Gene3D" id="1.20.1090.10">
    <property type="entry name" value="Dehydroquinate synthase-like - alpha domain"/>
    <property type="match status" value="1"/>
</dbReference>
<organism evidence="6 7">
    <name type="scientific">Enteractinococcus helveticum</name>
    <dbReference type="NCBI Taxonomy" id="1837282"/>
    <lineage>
        <taxon>Bacteria</taxon>
        <taxon>Bacillati</taxon>
        <taxon>Actinomycetota</taxon>
        <taxon>Actinomycetes</taxon>
        <taxon>Micrococcales</taxon>
        <taxon>Micrococcaceae</taxon>
    </lineage>
</organism>
<feature type="domain" description="Fe-containing alcohol dehydrogenase-like C-terminal" evidence="5">
    <location>
        <begin position="165"/>
        <end position="346"/>
    </location>
</feature>
<dbReference type="EMBL" id="DYXC01000139">
    <property type="protein sequence ID" value="HJF15487.1"/>
    <property type="molecule type" value="Genomic_DNA"/>
</dbReference>
<dbReference type="Pfam" id="PF00465">
    <property type="entry name" value="Fe-ADH"/>
    <property type="match status" value="1"/>
</dbReference>
<keyword evidence="3" id="KW-0520">NAD</keyword>
<evidence type="ECO:0000259" key="5">
    <source>
        <dbReference type="Pfam" id="PF25137"/>
    </source>
</evidence>
<evidence type="ECO:0000256" key="3">
    <source>
        <dbReference type="ARBA" id="ARBA00023027"/>
    </source>
</evidence>
<dbReference type="CDD" id="cd08177">
    <property type="entry name" value="MAR"/>
    <property type="match status" value="1"/>
</dbReference>